<dbReference type="EMBL" id="JAPQKI010000002">
    <property type="protein sequence ID" value="KAJ5110952.1"/>
    <property type="molecule type" value="Genomic_DNA"/>
</dbReference>
<dbReference type="SMART" id="SM00148">
    <property type="entry name" value="PLCXc"/>
    <property type="match status" value="1"/>
</dbReference>
<protein>
    <recommendedName>
        <fullName evidence="7">Phosphoinositide phospholipase C</fullName>
        <ecNumber evidence="7">3.1.4.11</ecNumber>
    </recommendedName>
</protein>
<comment type="catalytic activity">
    <reaction evidence="1 7">
        <text>a 1,2-diacyl-sn-glycero-3-phospho-(1D-myo-inositol-4,5-bisphosphate) + H2O = 1D-myo-inositol 1,4,5-trisphosphate + a 1,2-diacyl-sn-glycerol + H(+)</text>
        <dbReference type="Rhea" id="RHEA:33179"/>
        <dbReference type="ChEBI" id="CHEBI:15377"/>
        <dbReference type="ChEBI" id="CHEBI:15378"/>
        <dbReference type="ChEBI" id="CHEBI:17815"/>
        <dbReference type="ChEBI" id="CHEBI:58456"/>
        <dbReference type="ChEBI" id="CHEBI:203600"/>
        <dbReference type="EC" id="3.1.4.11"/>
    </reaction>
</comment>
<dbReference type="PANTHER" id="PTHR10336">
    <property type="entry name" value="PHOSPHOINOSITIDE-SPECIFIC PHOSPHOLIPASE C FAMILY PROTEIN"/>
    <property type="match status" value="1"/>
</dbReference>
<dbReference type="GO" id="GO:0051209">
    <property type="term" value="P:release of sequestered calcium ion into cytosol"/>
    <property type="evidence" value="ECO:0007669"/>
    <property type="project" value="TreeGrafter"/>
</dbReference>
<comment type="caution">
    <text evidence="11">The sequence shown here is derived from an EMBL/GenBank/DDBJ whole genome shotgun (WGS) entry which is preliminary data.</text>
</comment>
<keyword evidence="2 7" id="KW-0378">Hydrolase</keyword>
<dbReference type="PROSITE" id="PS50008">
    <property type="entry name" value="PIPLC_Y_DOMAIN"/>
    <property type="match status" value="1"/>
</dbReference>
<dbReference type="Pfam" id="PF00387">
    <property type="entry name" value="PI-PLC-Y"/>
    <property type="match status" value="1"/>
</dbReference>
<keyword evidence="5" id="KW-0807">Transducer</keyword>
<feature type="domain" description="C2" evidence="9">
    <location>
        <begin position="510"/>
        <end position="655"/>
    </location>
</feature>
<dbReference type="InterPro" id="IPR001711">
    <property type="entry name" value="PLipase_C_Pinositol-sp_Y"/>
</dbReference>
<evidence type="ECO:0000259" key="9">
    <source>
        <dbReference type="PROSITE" id="PS50004"/>
    </source>
</evidence>
<evidence type="ECO:0000313" key="11">
    <source>
        <dbReference type="EMBL" id="KAJ5110952.1"/>
    </source>
</evidence>
<feature type="compositionally biased region" description="Low complexity" evidence="8">
    <location>
        <begin position="235"/>
        <end position="250"/>
    </location>
</feature>
<comment type="function">
    <text evidence="6">The production of the second messenger molecules diacylglycerol (DAG) and inositol 1,4,5-trisphosphate (IP3) is mediated by activated phosphatidylinositol-specific phospholipase C enzymes.</text>
</comment>
<evidence type="ECO:0000256" key="8">
    <source>
        <dbReference type="SAM" id="MobiDB-lite"/>
    </source>
</evidence>
<dbReference type="SUPFAM" id="SSF49562">
    <property type="entry name" value="C2 domain (Calcium/lipid-binding domain, CaLB)"/>
    <property type="match status" value="1"/>
</dbReference>
<proteinExistence type="predicted"/>
<feature type="region of interest" description="Disordered" evidence="8">
    <location>
        <begin position="363"/>
        <end position="393"/>
    </location>
</feature>
<dbReference type="PROSITE" id="PS50004">
    <property type="entry name" value="C2"/>
    <property type="match status" value="1"/>
</dbReference>
<dbReference type="Proteomes" id="UP001149074">
    <property type="component" value="Unassembled WGS sequence"/>
</dbReference>
<dbReference type="CDD" id="cd00275">
    <property type="entry name" value="C2_PLC_like"/>
    <property type="match status" value="1"/>
</dbReference>
<dbReference type="InterPro" id="IPR000008">
    <property type="entry name" value="C2_dom"/>
</dbReference>
<dbReference type="OrthoDB" id="269822at2759"/>
<evidence type="ECO:0000256" key="5">
    <source>
        <dbReference type="ARBA" id="ARBA00023224"/>
    </source>
</evidence>
<dbReference type="InterPro" id="IPR000909">
    <property type="entry name" value="PLipase_C_PInositol-sp_X_dom"/>
</dbReference>
<dbReference type="SMART" id="SM00239">
    <property type="entry name" value="C2"/>
    <property type="match status" value="1"/>
</dbReference>
<feature type="compositionally biased region" description="Basic and acidic residues" evidence="8">
    <location>
        <begin position="201"/>
        <end position="210"/>
    </location>
</feature>
<dbReference type="Gene3D" id="2.60.40.150">
    <property type="entry name" value="C2 domain"/>
    <property type="match status" value="1"/>
</dbReference>
<evidence type="ECO:0000256" key="2">
    <source>
        <dbReference type="ARBA" id="ARBA00022801"/>
    </source>
</evidence>
<feature type="region of interest" description="Disordered" evidence="8">
    <location>
        <begin position="566"/>
        <end position="600"/>
    </location>
</feature>
<dbReference type="SMART" id="SM00149">
    <property type="entry name" value="PLCYc"/>
    <property type="match status" value="1"/>
</dbReference>
<evidence type="ECO:0000256" key="4">
    <source>
        <dbReference type="ARBA" id="ARBA00023098"/>
    </source>
</evidence>
<organism evidence="11 12">
    <name type="scientific">Penicillium argentinense</name>
    <dbReference type="NCBI Taxonomy" id="1131581"/>
    <lineage>
        <taxon>Eukaryota</taxon>
        <taxon>Fungi</taxon>
        <taxon>Dikarya</taxon>
        <taxon>Ascomycota</taxon>
        <taxon>Pezizomycotina</taxon>
        <taxon>Eurotiomycetes</taxon>
        <taxon>Eurotiomycetidae</taxon>
        <taxon>Eurotiales</taxon>
        <taxon>Aspergillaceae</taxon>
        <taxon>Penicillium</taxon>
    </lineage>
</organism>
<sequence>MEKVDNLVERARYLSLHPLQDSYPIDAFHAVMDAHLKRIYETIVASDASRAEFQKTVQADAGSGTGTNTGTAGIGTGDPLVSVDAFRAYMKDGVSRALAPAPDLDCSAPISDYFVSSSHNTYLTGNQLSSDAAASAYTSVLLRGCRSVEIDVWDGEPLTPPDSSDNEETSSESSDSSEDEGKKKEGSKKGLKARLKQKIKSKAESEERLAQKLPKSVSARLGLNKQAEAVSATTEGAGPAIPAAPVEGEPAPAPAQVTRTPSGSIKGEPRVLHGHTLTKGTSFREIAYAIRDSAFVTSDLPVIVSFEIHVSLEQQQIMVDIIHDAWKGFLVEVPDDTPANKLPTVAELKRKILIKTKSLPLKGAKDVDEEEEEEEEAGVIPTDTSKTDSKPKPAKPVKILEALAKLAVYTRAYHFSHFDQPEAKDPVHIFSLSEKGARDAHANNRTALFEHNRSSLMRIYPFAFRVTSSNLDPSFYWRRGAQLVALNWQNLDKGMMLNHGMFAGSSGWVSKPVGYRSCEAPAGGPGKETLNLTIEVFAAQDLSLPPGDHSEKRFRPYVNVQLHVEEPETAPGADDSSSESEKSSYRRCTRSSSGTNPDFEGEKLVFPTVTGVVEELSFLRVKIKDDEIGRDDLAAWACIRLDRLRQGYRLVHLHDSYFCSAWGATKRESGFFKRARYGTPRPAAAMAAMASGCGAGQCGMRARACKAELYPEGGGDGDDAAVDQARGLITRSLEAPAAQTQQGRCRADEEANMKNLLFHSLS</sequence>
<dbReference type="InterPro" id="IPR017946">
    <property type="entry name" value="PLC-like_Pdiesterase_TIM-brl"/>
</dbReference>
<dbReference type="RefSeq" id="XP_056479022.1">
    <property type="nucleotide sequence ID" value="XM_056613981.1"/>
</dbReference>
<evidence type="ECO:0000313" key="12">
    <source>
        <dbReference type="Proteomes" id="UP001149074"/>
    </source>
</evidence>
<dbReference type="EC" id="3.1.4.11" evidence="7"/>
<evidence type="ECO:0000259" key="10">
    <source>
        <dbReference type="PROSITE" id="PS50008"/>
    </source>
</evidence>
<name>A0A9W9G2P7_9EURO</name>
<reference evidence="11" key="1">
    <citation type="submission" date="2022-11" db="EMBL/GenBank/DDBJ databases">
        <authorList>
            <person name="Petersen C."/>
        </authorList>
    </citation>
    <scope>NUCLEOTIDE SEQUENCE</scope>
    <source>
        <strain evidence="11">IBT 30761</strain>
    </source>
</reference>
<feature type="compositionally biased region" description="Acidic residues" evidence="8">
    <location>
        <begin position="367"/>
        <end position="377"/>
    </location>
</feature>
<keyword evidence="3 7" id="KW-0442">Lipid degradation</keyword>
<keyword evidence="4 7" id="KW-0443">Lipid metabolism</keyword>
<dbReference type="SUPFAM" id="SSF51695">
    <property type="entry name" value="PLC-like phosphodiesterases"/>
    <property type="match status" value="1"/>
</dbReference>
<dbReference type="GO" id="GO:0048015">
    <property type="term" value="P:phosphatidylinositol-mediated signaling"/>
    <property type="evidence" value="ECO:0007669"/>
    <property type="project" value="TreeGrafter"/>
</dbReference>
<dbReference type="InterPro" id="IPR001192">
    <property type="entry name" value="PI-PLC_fam"/>
</dbReference>
<dbReference type="Pfam" id="PF00168">
    <property type="entry name" value="C2"/>
    <property type="match status" value="1"/>
</dbReference>
<evidence type="ECO:0000256" key="6">
    <source>
        <dbReference type="ARBA" id="ARBA00059664"/>
    </source>
</evidence>
<reference evidence="11" key="2">
    <citation type="journal article" date="2023" name="IMA Fungus">
        <title>Comparative genomic study of the Penicillium genus elucidates a diverse pangenome and 15 lateral gene transfer events.</title>
        <authorList>
            <person name="Petersen C."/>
            <person name="Sorensen T."/>
            <person name="Nielsen M.R."/>
            <person name="Sondergaard T.E."/>
            <person name="Sorensen J.L."/>
            <person name="Fitzpatrick D.A."/>
            <person name="Frisvad J.C."/>
            <person name="Nielsen K.L."/>
        </authorList>
    </citation>
    <scope>NUCLEOTIDE SEQUENCE</scope>
    <source>
        <strain evidence="11">IBT 30761</strain>
    </source>
</reference>
<accession>A0A9W9G2P7</accession>
<dbReference type="AlphaFoldDB" id="A0A9W9G2P7"/>
<feature type="compositionally biased region" description="Acidic residues" evidence="8">
    <location>
        <begin position="164"/>
        <end position="178"/>
    </location>
</feature>
<dbReference type="GO" id="GO:0004435">
    <property type="term" value="F:phosphatidylinositol-4,5-bisphosphate phospholipase C activity"/>
    <property type="evidence" value="ECO:0007669"/>
    <property type="project" value="UniProtKB-EC"/>
</dbReference>
<dbReference type="FunFam" id="3.20.20.190:FF:000039">
    <property type="entry name" value="Phosphoinositide phospholipase C"/>
    <property type="match status" value="1"/>
</dbReference>
<dbReference type="GeneID" id="81352960"/>
<dbReference type="Pfam" id="PF00388">
    <property type="entry name" value="PI-PLC-X"/>
    <property type="match status" value="1"/>
</dbReference>
<feature type="region of interest" description="Disordered" evidence="8">
    <location>
        <begin position="229"/>
        <end position="270"/>
    </location>
</feature>
<feature type="region of interest" description="Disordered" evidence="8">
    <location>
        <begin position="152"/>
        <end position="212"/>
    </location>
</feature>
<evidence type="ECO:0000256" key="7">
    <source>
        <dbReference type="RuleBase" id="RU361133"/>
    </source>
</evidence>
<feature type="compositionally biased region" description="Basic and acidic residues" evidence="8">
    <location>
        <begin position="179"/>
        <end position="188"/>
    </location>
</feature>
<dbReference type="Gene3D" id="3.20.20.190">
    <property type="entry name" value="Phosphatidylinositol (PI) phosphodiesterase"/>
    <property type="match status" value="2"/>
</dbReference>
<feature type="compositionally biased region" description="Basic residues" evidence="8">
    <location>
        <begin position="189"/>
        <end position="200"/>
    </location>
</feature>
<dbReference type="InterPro" id="IPR035892">
    <property type="entry name" value="C2_domain_sf"/>
</dbReference>
<dbReference type="GO" id="GO:0016042">
    <property type="term" value="P:lipid catabolic process"/>
    <property type="evidence" value="ECO:0007669"/>
    <property type="project" value="UniProtKB-KW"/>
</dbReference>
<dbReference type="PROSITE" id="PS50007">
    <property type="entry name" value="PIPLC_X_DOMAIN"/>
    <property type="match status" value="1"/>
</dbReference>
<gene>
    <name evidence="11" type="ORF">N7532_001487</name>
</gene>
<dbReference type="PRINTS" id="PR00390">
    <property type="entry name" value="PHPHLIPASEC"/>
</dbReference>
<evidence type="ECO:0000256" key="1">
    <source>
        <dbReference type="ARBA" id="ARBA00001195"/>
    </source>
</evidence>
<evidence type="ECO:0000256" key="3">
    <source>
        <dbReference type="ARBA" id="ARBA00022963"/>
    </source>
</evidence>
<feature type="domain" description="PI-PLC Y-box" evidence="10">
    <location>
        <begin position="403"/>
        <end position="515"/>
    </location>
</feature>
<keyword evidence="12" id="KW-1185">Reference proteome</keyword>
<dbReference type="PANTHER" id="PTHR10336:SF82">
    <property type="entry name" value="PHOSPHOINOSITIDE PHOSPHOLIPASE C"/>
    <property type="match status" value="1"/>
</dbReference>